<keyword evidence="4 7" id="KW-0863">Zinc-finger</keyword>
<feature type="compositionally biased region" description="Polar residues" evidence="8">
    <location>
        <begin position="117"/>
        <end position="127"/>
    </location>
</feature>
<feature type="domain" description="C2H2-type" evidence="9">
    <location>
        <begin position="639"/>
        <end position="670"/>
    </location>
</feature>
<feature type="domain" description="C2H2-type" evidence="9">
    <location>
        <begin position="525"/>
        <end position="548"/>
    </location>
</feature>
<dbReference type="InterPro" id="IPR036236">
    <property type="entry name" value="Znf_C2H2_sf"/>
</dbReference>
<organism evidence="10">
    <name type="scientific">Culex pipiens</name>
    <name type="common">House mosquito</name>
    <dbReference type="NCBI Taxonomy" id="7175"/>
    <lineage>
        <taxon>Eukaryota</taxon>
        <taxon>Metazoa</taxon>
        <taxon>Ecdysozoa</taxon>
        <taxon>Arthropoda</taxon>
        <taxon>Hexapoda</taxon>
        <taxon>Insecta</taxon>
        <taxon>Pterygota</taxon>
        <taxon>Neoptera</taxon>
        <taxon>Endopterygota</taxon>
        <taxon>Diptera</taxon>
        <taxon>Nematocera</taxon>
        <taxon>Culicoidea</taxon>
        <taxon>Culicidae</taxon>
        <taxon>Culicinae</taxon>
        <taxon>Culicini</taxon>
        <taxon>Culex</taxon>
        <taxon>Culex</taxon>
    </lineage>
</organism>
<dbReference type="FunFam" id="3.30.160.60:FF:000145">
    <property type="entry name" value="Zinc finger protein 574"/>
    <property type="match status" value="1"/>
</dbReference>
<dbReference type="EMBL" id="HBUE01122968">
    <property type="protein sequence ID" value="CAG6493190.1"/>
    <property type="molecule type" value="Transcribed_RNA"/>
</dbReference>
<dbReference type="EMBL" id="HBUE01122967">
    <property type="protein sequence ID" value="CAG6493189.1"/>
    <property type="molecule type" value="Transcribed_RNA"/>
</dbReference>
<protein>
    <submittedName>
        <fullName evidence="10">Zinc finger protein 208</fullName>
    </submittedName>
</protein>
<keyword evidence="2" id="KW-0479">Metal-binding</keyword>
<dbReference type="InterPro" id="IPR013087">
    <property type="entry name" value="Znf_C2H2_type"/>
</dbReference>
<evidence type="ECO:0000256" key="7">
    <source>
        <dbReference type="PROSITE-ProRule" id="PRU00042"/>
    </source>
</evidence>
<keyword evidence="6" id="KW-0539">Nucleus</keyword>
<dbReference type="InterPro" id="IPR050331">
    <property type="entry name" value="Zinc_finger"/>
</dbReference>
<dbReference type="Pfam" id="PF00096">
    <property type="entry name" value="zf-C2H2"/>
    <property type="match status" value="4"/>
</dbReference>
<feature type="region of interest" description="Disordered" evidence="8">
    <location>
        <begin position="253"/>
        <end position="281"/>
    </location>
</feature>
<feature type="compositionally biased region" description="Basic and acidic residues" evidence="8">
    <location>
        <begin position="271"/>
        <end position="281"/>
    </location>
</feature>
<comment type="subcellular location">
    <subcellularLocation>
        <location evidence="1">Nucleus</location>
    </subcellularLocation>
</comment>
<reference evidence="10" key="1">
    <citation type="submission" date="2021-05" db="EMBL/GenBank/DDBJ databases">
        <authorList>
            <person name="Alioto T."/>
            <person name="Alioto T."/>
            <person name="Gomez Garrido J."/>
        </authorList>
    </citation>
    <scope>NUCLEOTIDE SEQUENCE</scope>
</reference>
<evidence type="ECO:0000259" key="9">
    <source>
        <dbReference type="PROSITE" id="PS50157"/>
    </source>
</evidence>
<accession>A0A8D8CI58</accession>
<dbReference type="EMBL" id="HBUE01259495">
    <property type="protein sequence ID" value="CAG6558333.1"/>
    <property type="molecule type" value="Transcribed_RNA"/>
</dbReference>
<dbReference type="EMBL" id="HBUE01259494">
    <property type="protein sequence ID" value="CAG6558332.1"/>
    <property type="molecule type" value="Transcribed_RNA"/>
</dbReference>
<feature type="domain" description="C2H2-type" evidence="9">
    <location>
        <begin position="699"/>
        <end position="727"/>
    </location>
</feature>
<evidence type="ECO:0000256" key="8">
    <source>
        <dbReference type="SAM" id="MobiDB-lite"/>
    </source>
</evidence>
<evidence type="ECO:0000256" key="2">
    <source>
        <dbReference type="ARBA" id="ARBA00022723"/>
    </source>
</evidence>
<keyword evidence="3" id="KW-0677">Repeat</keyword>
<dbReference type="PROSITE" id="PS00028">
    <property type="entry name" value="ZINC_FINGER_C2H2_1"/>
    <property type="match status" value="7"/>
</dbReference>
<feature type="compositionally biased region" description="Acidic residues" evidence="8">
    <location>
        <begin position="259"/>
        <end position="270"/>
    </location>
</feature>
<feature type="domain" description="C2H2-type" evidence="9">
    <location>
        <begin position="671"/>
        <end position="698"/>
    </location>
</feature>
<evidence type="ECO:0000313" key="10">
    <source>
        <dbReference type="EMBL" id="CAG6493189.1"/>
    </source>
</evidence>
<feature type="domain" description="C2H2-type" evidence="9">
    <location>
        <begin position="580"/>
        <end position="607"/>
    </location>
</feature>
<dbReference type="PANTHER" id="PTHR16515:SF66">
    <property type="entry name" value="C2H2-TYPE DOMAIN-CONTAINING PROTEIN"/>
    <property type="match status" value="1"/>
</dbReference>
<dbReference type="EMBL" id="HBUE01154449">
    <property type="protein sequence ID" value="CAG6507004.1"/>
    <property type="molecule type" value="Transcribed_RNA"/>
</dbReference>
<evidence type="ECO:0000256" key="1">
    <source>
        <dbReference type="ARBA" id="ARBA00004123"/>
    </source>
</evidence>
<dbReference type="EMBL" id="HBUE01154448">
    <property type="protein sequence ID" value="CAG6507003.1"/>
    <property type="molecule type" value="Transcribed_RNA"/>
</dbReference>
<dbReference type="FunFam" id="3.30.160.60:FF:000446">
    <property type="entry name" value="Zinc finger protein"/>
    <property type="match status" value="1"/>
</dbReference>
<feature type="domain" description="C2H2-type" evidence="9">
    <location>
        <begin position="610"/>
        <end position="638"/>
    </location>
</feature>
<feature type="region of interest" description="Disordered" evidence="8">
    <location>
        <begin position="104"/>
        <end position="221"/>
    </location>
</feature>
<feature type="compositionally biased region" description="Acidic residues" evidence="8">
    <location>
        <begin position="165"/>
        <end position="195"/>
    </location>
</feature>
<dbReference type="PROSITE" id="PS50157">
    <property type="entry name" value="ZINC_FINGER_C2H2_2"/>
    <property type="match status" value="8"/>
</dbReference>
<dbReference type="AlphaFoldDB" id="A0A8D8CI58"/>
<keyword evidence="5" id="KW-0862">Zinc</keyword>
<proteinExistence type="predicted"/>
<dbReference type="PANTHER" id="PTHR16515">
    <property type="entry name" value="PR DOMAIN ZINC FINGER PROTEIN"/>
    <property type="match status" value="1"/>
</dbReference>
<evidence type="ECO:0000256" key="4">
    <source>
        <dbReference type="ARBA" id="ARBA00022771"/>
    </source>
</evidence>
<feature type="domain" description="C2H2-type" evidence="9">
    <location>
        <begin position="352"/>
        <end position="379"/>
    </location>
</feature>
<dbReference type="SUPFAM" id="SSF57667">
    <property type="entry name" value="beta-beta-alpha zinc fingers"/>
    <property type="match status" value="7"/>
</dbReference>
<dbReference type="EMBL" id="HBUE01122966">
    <property type="protein sequence ID" value="CAG6493188.1"/>
    <property type="molecule type" value="Transcribed_RNA"/>
</dbReference>
<sequence length="745" mass="86533">MVKTESCALCFATKSKWFLDIFCDENQTVNISAIISKHLWFDLRRSDQCYVCAECWKNVYDFHLFYCKLEKLHLETGDADSKTIPITNQPAFEFHPIDEVKLEPPDEDEFGEPSRVADTSGTTNVADSSAGEIGEPSVKFRSSPIPTTRVKASDDEPTTFKTELTDSDPEEIDPDDFLAADFDDDNDDDDYEEEVKEVKKPVLTKNGKRRGRPPKNAALKQEPLDDLSALFASDGGECSKDVVKKRKYKRRMKIKKESDSDDDSDYDDDDGDRRKSGGKRSRDERLFSYITEFVCYLCPDRIEFDRFHHANLHYKDLHGEPAYLKCPKCDRKCFTPGGFVNHMETHEDPEKNKCKICGKVTDQKITLKKHMRAHRAEMEEKFPFACTQCPRRFELERALTKHERLHGRKLHIVRREKGRDDELIAFYKKISCDICDQEKNDGVEYQNFWDLKVHMSGEHNKTPYLKCPLCSKKNVCRQQLMVHVDVHENPDNYRCDICGEVFQFLERHKVKAHGREQAEKSEKNYGCEHCGKMFRCEQNLKNHIDRVHGVKDVTCDICHKSFSKKAISAHRKSAHTDEMFMCEQCPKMFKTRSGLESHKGEHDVELRKPVKCELCGKEMRRGASLAKHMKVIHSQEDPVNCNMCGKQFRTKFHMIRHRTNTCAATIDSRPFKCEVCGKGFSMRLTMTEHMTTHTRTSLYQCAFCFKTFGYISNLYKHRKKAHPEEWQEVQARPEQGIATVIEMRN</sequence>
<dbReference type="Gene3D" id="3.30.160.60">
    <property type="entry name" value="Classic Zinc Finger"/>
    <property type="match status" value="7"/>
</dbReference>
<feature type="domain" description="C2H2-type" evidence="9">
    <location>
        <begin position="384"/>
        <end position="406"/>
    </location>
</feature>
<evidence type="ECO:0000256" key="6">
    <source>
        <dbReference type="ARBA" id="ARBA00023242"/>
    </source>
</evidence>
<dbReference type="GO" id="GO:0010468">
    <property type="term" value="P:regulation of gene expression"/>
    <property type="evidence" value="ECO:0007669"/>
    <property type="project" value="TreeGrafter"/>
</dbReference>
<dbReference type="GO" id="GO:0005634">
    <property type="term" value="C:nucleus"/>
    <property type="evidence" value="ECO:0007669"/>
    <property type="project" value="UniProtKB-SubCell"/>
</dbReference>
<dbReference type="SMART" id="SM00355">
    <property type="entry name" value="ZnF_C2H2"/>
    <property type="match status" value="14"/>
</dbReference>
<evidence type="ECO:0000256" key="3">
    <source>
        <dbReference type="ARBA" id="ARBA00022737"/>
    </source>
</evidence>
<evidence type="ECO:0000256" key="5">
    <source>
        <dbReference type="ARBA" id="ARBA00022833"/>
    </source>
</evidence>
<dbReference type="GO" id="GO:0008270">
    <property type="term" value="F:zinc ion binding"/>
    <property type="evidence" value="ECO:0007669"/>
    <property type="project" value="UniProtKB-KW"/>
</dbReference>
<name>A0A8D8CI58_CULPI</name>
<dbReference type="Gene3D" id="3.40.1800.20">
    <property type="match status" value="1"/>
</dbReference>